<dbReference type="GO" id="GO:0005634">
    <property type="term" value="C:nucleus"/>
    <property type="evidence" value="ECO:0007669"/>
    <property type="project" value="TreeGrafter"/>
</dbReference>
<dbReference type="AlphaFoldDB" id="A0A438NCR7"/>
<evidence type="ECO:0000256" key="5">
    <source>
        <dbReference type="ARBA" id="ARBA00022840"/>
    </source>
</evidence>
<gene>
    <name evidence="7" type="ORF">B0A52_03105</name>
</gene>
<dbReference type="InterPro" id="IPR051175">
    <property type="entry name" value="CLK_kinases"/>
</dbReference>
<dbReference type="InterPro" id="IPR000719">
    <property type="entry name" value="Prot_kinase_dom"/>
</dbReference>
<dbReference type="Pfam" id="PF00069">
    <property type="entry name" value="Pkinase"/>
    <property type="match status" value="1"/>
</dbReference>
<dbReference type="VEuPathDB" id="FungiDB:PV10_01955"/>
<feature type="domain" description="Protein kinase" evidence="6">
    <location>
        <begin position="1"/>
        <end position="246"/>
    </location>
</feature>
<dbReference type="SUPFAM" id="SSF56112">
    <property type="entry name" value="Protein kinase-like (PK-like)"/>
    <property type="match status" value="1"/>
</dbReference>
<evidence type="ECO:0000313" key="7">
    <source>
        <dbReference type="EMBL" id="RVX73463.1"/>
    </source>
</evidence>
<comment type="caution">
    <text evidence="7">The sequence shown here is derived from an EMBL/GenBank/DDBJ whole genome shotgun (WGS) entry which is preliminary data.</text>
</comment>
<dbReference type="GO" id="GO:0005524">
    <property type="term" value="F:ATP binding"/>
    <property type="evidence" value="ECO:0007669"/>
    <property type="project" value="UniProtKB-KW"/>
</dbReference>
<dbReference type="GO" id="GO:0043484">
    <property type="term" value="P:regulation of RNA splicing"/>
    <property type="evidence" value="ECO:0007669"/>
    <property type="project" value="TreeGrafter"/>
</dbReference>
<dbReference type="InterPro" id="IPR011009">
    <property type="entry name" value="Kinase-like_dom_sf"/>
</dbReference>
<dbReference type="Proteomes" id="UP000288859">
    <property type="component" value="Unassembled WGS sequence"/>
</dbReference>
<dbReference type="EMBL" id="NAJM01000008">
    <property type="protein sequence ID" value="RVX73463.1"/>
    <property type="molecule type" value="Genomic_DNA"/>
</dbReference>
<keyword evidence="1" id="KW-0723">Serine/threonine-protein kinase</keyword>
<keyword evidence="5" id="KW-0067">ATP-binding</keyword>
<evidence type="ECO:0000256" key="1">
    <source>
        <dbReference type="ARBA" id="ARBA00022527"/>
    </source>
</evidence>
<evidence type="ECO:0000256" key="4">
    <source>
        <dbReference type="ARBA" id="ARBA00022777"/>
    </source>
</evidence>
<protein>
    <recommendedName>
        <fullName evidence="6">Protein kinase domain-containing protein</fullName>
    </recommendedName>
</protein>
<evidence type="ECO:0000313" key="8">
    <source>
        <dbReference type="Proteomes" id="UP000288859"/>
    </source>
</evidence>
<reference evidence="7 8" key="1">
    <citation type="submission" date="2017-03" db="EMBL/GenBank/DDBJ databases">
        <title>Genomes of endolithic fungi from Antarctica.</title>
        <authorList>
            <person name="Coleine C."/>
            <person name="Masonjones S."/>
            <person name="Stajich J.E."/>
        </authorList>
    </citation>
    <scope>NUCLEOTIDE SEQUENCE [LARGE SCALE GENOMIC DNA]</scope>
    <source>
        <strain evidence="7 8">CCFEE 6314</strain>
    </source>
</reference>
<dbReference type="PROSITE" id="PS50011">
    <property type="entry name" value="PROTEIN_KINASE_DOM"/>
    <property type="match status" value="1"/>
</dbReference>
<proteinExistence type="predicted"/>
<sequence>MSQLFHPIEEETTPGYYAQNFLRVRTGQVASDLKPSNILVGIEDKGVIEEMVEDERSDPAPTKQVGDRLIYLSRNFGELRGVPREPKISDFGLAVPSPGPHYHPIQPDLFQAPEVILCAGWSFPADIWNLGVMIWDLLERQTLFQAIDPADGEYRAELHLQEMVALLGSPPPELLRRGRATSEYFSPKGLLLATHISTRRNLSLADTITVMDGEDKRKFLKFVGRMLTWLPEDRATAKDLLSDPWLKF</sequence>
<dbReference type="Gene3D" id="1.10.510.10">
    <property type="entry name" value="Transferase(Phosphotransferase) domain 1"/>
    <property type="match status" value="1"/>
</dbReference>
<dbReference type="GO" id="GO:0004674">
    <property type="term" value="F:protein serine/threonine kinase activity"/>
    <property type="evidence" value="ECO:0007669"/>
    <property type="project" value="UniProtKB-KW"/>
</dbReference>
<dbReference type="PANTHER" id="PTHR45646:SF11">
    <property type="entry name" value="SERINE_THREONINE-PROTEIN KINASE DOA"/>
    <property type="match status" value="1"/>
</dbReference>
<dbReference type="OrthoDB" id="4119926at2759"/>
<dbReference type="PANTHER" id="PTHR45646">
    <property type="entry name" value="SERINE/THREONINE-PROTEIN KINASE DOA-RELATED"/>
    <property type="match status" value="1"/>
</dbReference>
<keyword evidence="3" id="KW-0547">Nucleotide-binding</keyword>
<accession>A0A438NCR7</accession>
<evidence type="ECO:0000256" key="2">
    <source>
        <dbReference type="ARBA" id="ARBA00022679"/>
    </source>
</evidence>
<evidence type="ECO:0000259" key="6">
    <source>
        <dbReference type="PROSITE" id="PS50011"/>
    </source>
</evidence>
<keyword evidence="4" id="KW-0418">Kinase</keyword>
<name>A0A438NCR7_EXOME</name>
<dbReference type="SMART" id="SM00220">
    <property type="entry name" value="S_TKc"/>
    <property type="match status" value="1"/>
</dbReference>
<evidence type="ECO:0000256" key="3">
    <source>
        <dbReference type="ARBA" id="ARBA00022741"/>
    </source>
</evidence>
<organism evidence="7 8">
    <name type="scientific">Exophiala mesophila</name>
    <name type="common">Black yeast-like fungus</name>
    <dbReference type="NCBI Taxonomy" id="212818"/>
    <lineage>
        <taxon>Eukaryota</taxon>
        <taxon>Fungi</taxon>
        <taxon>Dikarya</taxon>
        <taxon>Ascomycota</taxon>
        <taxon>Pezizomycotina</taxon>
        <taxon>Eurotiomycetes</taxon>
        <taxon>Chaetothyriomycetidae</taxon>
        <taxon>Chaetothyriales</taxon>
        <taxon>Herpotrichiellaceae</taxon>
        <taxon>Exophiala</taxon>
    </lineage>
</organism>
<keyword evidence="2" id="KW-0808">Transferase</keyword>